<proteinExistence type="predicted"/>
<reference evidence="1" key="1">
    <citation type="journal article" date="2021" name="Proc. Natl. Acad. Sci. U.S.A.">
        <title>A Catalog of Tens of Thousands of Viruses from Human Metagenomes Reveals Hidden Associations with Chronic Diseases.</title>
        <authorList>
            <person name="Tisza M.J."/>
            <person name="Buck C.B."/>
        </authorList>
    </citation>
    <scope>NUCLEOTIDE SEQUENCE</scope>
    <source>
        <strain evidence="1">CtDOT22</strain>
    </source>
</reference>
<organism evidence="1">
    <name type="scientific">Siphoviridae sp. ctDOT22</name>
    <dbReference type="NCBI Taxonomy" id="2827812"/>
    <lineage>
        <taxon>Viruses</taxon>
        <taxon>Duplodnaviria</taxon>
        <taxon>Heunggongvirae</taxon>
        <taxon>Uroviricota</taxon>
        <taxon>Caudoviricetes</taxon>
    </lineage>
</organism>
<name>A0A8S5SWE7_9CAUD</name>
<evidence type="ECO:0000313" key="1">
    <source>
        <dbReference type="EMBL" id="DAF55099.1"/>
    </source>
</evidence>
<protein>
    <submittedName>
        <fullName evidence="1">Uncharacterized protein</fullName>
    </submittedName>
</protein>
<accession>A0A8S5SWE7</accession>
<dbReference type="EMBL" id="BK032686">
    <property type="protein sequence ID" value="DAF55099.1"/>
    <property type="molecule type" value="Genomic_DNA"/>
</dbReference>
<sequence length="253" mass="29522">MTDNFNTDDLVLEERRFSSEDQMTRLFAASASSLNLNTLINYVASPLDLQLRFLCMAVQRFSKQHKDEEDKIKNVKSYFVSEVSRILIAAKEQLKTKRTPITVSLRLSRYGMNIQKLGNLLNLQFKKADKYQTKSGFIPKQVQIDINEIFNKIIKELDEKYIKNQEEIEEEGESTKTHSDTGKIKSIKITLNLQNIDLSDHFKKVDDIMDRNKVGIYEIKDKTTNMGYYEIFFLDDVDQRIVDKIKTEISKIK</sequence>